<keyword evidence="4" id="KW-0813">Transport</keyword>
<evidence type="ECO:0000256" key="11">
    <source>
        <dbReference type="ARBA" id="ARBA00029693"/>
    </source>
</evidence>
<dbReference type="SMART" id="SM00326">
    <property type="entry name" value="SH3"/>
    <property type="match status" value="1"/>
</dbReference>
<dbReference type="HOGENOM" id="CLU_034386_1_2_1"/>
<dbReference type="InterPro" id="IPR035463">
    <property type="entry name" value="Pex13"/>
</dbReference>
<comment type="similarity">
    <text evidence="2">Belongs to the peroxin-13 family.</text>
</comment>
<sequence>MTTVSPPKPWERAGSTAPSGTSTPVTSTAMTAPSPMNASSTSTSTDSAAPALPDRPSTLNNVVNQNASNFTNQNRFGMNNTPYSSPYSSYSSPYSRFGGGMYGGGMGGGMYGGGYGGYGGMYGSGMYGGYGNYPGMPGDPNNQSLTQTWNNSTAATFQIMESIVGAFGGFAQMLESSYMTTRSSFFAMVSMAEQLGNLRQTLGSVLGIFTLMRWLRTLVAKLTGRPPPADATALTPAAFSSFLNGGHSSTPATLPDGSPAPARPSRKPFIMFAIAVFGLPYLMSKLIRAMARSQEEEMRRRLEVGAMTQITGENGEQIPIDPKKLDFCRVLYDYTPTPQSGGMDLEAKKGDFVAVLSKTDPMGNASEWWRCRARDGKMGYLPSPYLEPIQRPIPKATPQITEGKATPQMPETDEMMASYKPKLLRDSGEVEPGSQAIMDVLDERDKEYKARYNALYAPATKKKPTPTPAEAAVDVKGPKMDSRPGDISAESFQKSAFYS</sequence>
<dbReference type="InterPro" id="IPR036028">
    <property type="entry name" value="SH3-like_dom_sf"/>
</dbReference>
<keyword evidence="10" id="KW-0576">Peroxisome</keyword>
<dbReference type="STRING" id="569365.A0A0D1Z548"/>
<dbReference type="OrthoDB" id="10037838at2759"/>
<keyword evidence="9" id="KW-0472">Membrane</keyword>
<dbReference type="GeneID" id="27350216"/>
<gene>
    <name evidence="17" type="ORF">PV07_11022</name>
</gene>
<feature type="domain" description="SH3" evidence="16">
    <location>
        <begin position="323"/>
        <end position="391"/>
    </location>
</feature>
<dbReference type="EMBL" id="KN847046">
    <property type="protein sequence ID" value="KIW22756.1"/>
    <property type="molecule type" value="Genomic_DNA"/>
</dbReference>
<keyword evidence="3 14" id="KW-0728">SH3 domain</keyword>
<protein>
    <recommendedName>
        <fullName evidence="12">Peroxisomal membrane protein PEX13</fullName>
    </recommendedName>
    <alternativeName>
        <fullName evidence="11">Peroxin-13</fullName>
    </alternativeName>
</protein>
<organism evidence="17 18">
    <name type="scientific">Cladophialophora immunda</name>
    <dbReference type="NCBI Taxonomy" id="569365"/>
    <lineage>
        <taxon>Eukaryota</taxon>
        <taxon>Fungi</taxon>
        <taxon>Dikarya</taxon>
        <taxon>Ascomycota</taxon>
        <taxon>Pezizomycotina</taxon>
        <taxon>Eurotiomycetes</taxon>
        <taxon>Chaetothyriomycetidae</taxon>
        <taxon>Chaetothyriales</taxon>
        <taxon>Herpotrichiellaceae</taxon>
        <taxon>Cladophialophora</taxon>
    </lineage>
</organism>
<dbReference type="Pfam" id="PF07653">
    <property type="entry name" value="SH3_2"/>
    <property type="match status" value="1"/>
</dbReference>
<dbReference type="Proteomes" id="UP000054466">
    <property type="component" value="Unassembled WGS sequence"/>
</dbReference>
<dbReference type="InterPro" id="IPR007223">
    <property type="entry name" value="Peroxin-13_N"/>
</dbReference>
<evidence type="ECO:0000256" key="14">
    <source>
        <dbReference type="PROSITE-ProRule" id="PRU00192"/>
    </source>
</evidence>
<dbReference type="PANTHER" id="PTHR19332">
    <property type="entry name" value="PEROXISOMAL MEMBRANE PROTEIN PEX13"/>
    <property type="match status" value="1"/>
</dbReference>
<evidence type="ECO:0000256" key="9">
    <source>
        <dbReference type="ARBA" id="ARBA00023136"/>
    </source>
</evidence>
<evidence type="ECO:0000256" key="12">
    <source>
        <dbReference type="ARBA" id="ARBA00034535"/>
    </source>
</evidence>
<dbReference type="Pfam" id="PF04088">
    <property type="entry name" value="Peroxin-13_N"/>
    <property type="match status" value="1"/>
</dbReference>
<dbReference type="PROSITE" id="PS50002">
    <property type="entry name" value="SH3"/>
    <property type="match status" value="1"/>
</dbReference>
<accession>A0A0D1Z548</accession>
<dbReference type="PANTHER" id="PTHR19332:SF1">
    <property type="entry name" value="PEROXISOMAL MEMBRANE PROTEIN PEX13"/>
    <property type="match status" value="1"/>
</dbReference>
<keyword evidence="6" id="KW-0653">Protein transport</keyword>
<reference evidence="17 18" key="1">
    <citation type="submission" date="2015-01" db="EMBL/GenBank/DDBJ databases">
        <title>The Genome Sequence of Cladophialophora immunda CBS83496.</title>
        <authorList>
            <consortium name="The Broad Institute Genomics Platform"/>
            <person name="Cuomo C."/>
            <person name="de Hoog S."/>
            <person name="Gorbushina A."/>
            <person name="Stielow B."/>
            <person name="Teixiera M."/>
            <person name="Abouelleil A."/>
            <person name="Chapman S.B."/>
            <person name="Priest M."/>
            <person name="Young S.K."/>
            <person name="Wortman J."/>
            <person name="Nusbaum C."/>
            <person name="Birren B."/>
        </authorList>
    </citation>
    <scope>NUCLEOTIDE SEQUENCE [LARGE SCALE GENOMIC DNA]</scope>
    <source>
        <strain evidence="17 18">CBS 83496</strain>
    </source>
</reference>
<dbReference type="Gene3D" id="2.30.30.40">
    <property type="entry name" value="SH3 Domains"/>
    <property type="match status" value="1"/>
</dbReference>
<feature type="compositionally biased region" description="Polar residues" evidence="15">
    <location>
        <begin position="490"/>
        <end position="499"/>
    </location>
</feature>
<evidence type="ECO:0000256" key="2">
    <source>
        <dbReference type="ARBA" id="ARBA00006033"/>
    </source>
</evidence>
<dbReference type="RefSeq" id="XP_016242972.1">
    <property type="nucleotide sequence ID" value="XM_016398410.1"/>
</dbReference>
<evidence type="ECO:0000313" key="17">
    <source>
        <dbReference type="EMBL" id="KIW22756.1"/>
    </source>
</evidence>
<evidence type="ECO:0000256" key="10">
    <source>
        <dbReference type="ARBA" id="ARBA00023140"/>
    </source>
</evidence>
<dbReference type="SUPFAM" id="SSF50044">
    <property type="entry name" value="SH3-domain"/>
    <property type="match status" value="1"/>
</dbReference>
<dbReference type="FunFam" id="2.30.30.40:FF:000128">
    <property type="entry name" value="Peroxisomal membrane protein (Pex13)"/>
    <property type="match status" value="1"/>
</dbReference>
<dbReference type="CDD" id="cd11771">
    <property type="entry name" value="SH3_Pex13p_fungal"/>
    <property type="match status" value="1"/>
</dbReference>
<evidence type="ECO:0000256" key="8">
    <source>
        <dbReference type="ARBA" id="ARBA00023010"/>
    </source>
</evidence>
<dbReference type="GO" id="GO:0016560">
    <property type="term" value="P:protein import into peroxisome matrix, docking"/>
    <property type="evidence" value="ECO:0007669"/>
    <property type="project" value="InterPro"/>
</dbReference>
<feature type="region of interest" description="Disordered" evidence="15">
    <location>
        <begin position="457"/>
        <end position="499"/>
    </location>
</feature>
<evidence type="ECO:0000256" key="6">
    <source>
        <dbReference type="ARBA" id="ARBA00022927"/>
    </source>
</evidence>
<evidence type="ECO:0000256" key="13">
    <source>
        <dbReference type="ARBA" id="ARBA00065871"/>
    </source>
</evidence>
<dbReference type="InterPro" id="IPR001452">
    <property type="entry name" value="SH3_domain"/>
</dbReference>
<name>A0A0D1Z548_9EURO</name>
<dbReference type="AlphaFoldDB" id="A0A0D1Z548"/>
<evidence type="ECO:0000256" key="1">
    <source>
        <dbReference type="ARBA" id="ARBA00004549"/>
    </source>
</evidence>
<dbReference type="GO" id="GO:1990429">
    <property type="term" value="C:peroxisomal importomer complex"/>
    <property type="evidence" value="ECO:0007669"/>
    <property type="project" value="TreeGrafter"/>
</dbReference>
<keyword evidence="8" id="KW-0811">Translocation</keyword>
<evidence type="ECO:0000256" key="4">
    <source>
        <dbReference type="ARBA" id="ARBA00022448"/>
    </source>
</evidence>
<dbReference type="VEuPathDB" id="FungiDB:PV07_11022"/>
<keyword evidence="18" id="KW-1185">Reference proteome</keyword>
<evidence type="ECO:0000256" key="5">
    <source>
        <dbReference type="ARBA" id="ARBA00022692"/>
    </source>
</evidence>
<evidence type="ECO:0000259" key="16">
    <source>
        <dbReference type="PROSITE" id="PS50002"/>
    </source>
</evidence>
<proteinExistence type="inferred from homology"/>
<keyword evidence="5" id="KW-0812">Transmembrane</keyword>
<comment type="subcellular location">
    <subcellularLocation>
        <location evidence="1">Peroxisome membrane</location>
        <topology evidence="1">Single-pass membrane protein</topology>
    </subcellularLocation>
</comment>
<feature type="compositionally biased region" description="Low complexity" evidence="15">
    <location>
        <begin position="38"/>
        <end position="49"/>
    </location>
</feature>
<feature type="compositionally biased region" description="Polar residues" evidence="15">
    <location>
        <begin position="16"/>
        <end position="37"/>
    </location>
</feature>
<evidence type="ECO:0000256" key="3">
    <source>
        <dbReference type="ARBA" id="ARBA00022443"/>
    </source>
</evidence>
<evidence type="ECO:0000256" key="7">
    <source>
        <dbReference type="ARBA" id="ARBA00022989"/>
    </source>
</evidence>
<dbReference type="GO" id="GO:0005778">
    <property type="term" value="C:peroxisomal membrane"/>
    <property type="evidence" value="ECO:0007669"/>
    <property type="project" value="UniProtKB-SubCell"/>
</dbReference>
<keyword evidence="7" id="KW-1133">Transmembrane helix</keyword>
<feature type="region of interest" description="Disordered" evidence="15">
    <location>
        <begin position="1"/>
        <end position="62"/>
    </location>
</feature>
<evidence type="ECO:0000256" key="15">
    <source>
        <dbReference type="SAM" id="MobiDB-lite"/>
    </source>
</evidence>
<evidence type="ECO:0000313" key="18">
    <source>
        <dbReference type="Proteomes" id="UP000054466"/>
    </source>
</evidence>
<comment type="subunit">
    <text evidence="13">Interacts (via SH3 domain) with PEX14 (via SH3-binding motif); forming the PEX13-PEX14 docking complex.</text>
</comment>